<gene>
    <name evidence="1" type="ORF">HGRIS_014758</name>
</gene>
<protein>
    <submittedName>
        <fullName evidence="1">Uncharacterized protein</fullName>
    </submittedName>
</protein>
<proteinExistence type="predicted"/>
<reference evidence="2" key="1">
    <citation type="submission" date="2024-06" db="EMBL/GenBank/DDBJ databases">
        <title>Multi-omics analyses provide insights into the biosynthesis of the anticancer antibiotic pleurotin in Hohenbuehelia grisea.</title>
        <authorList>
            <person name="Weaver J.A."/>
            <person name="Alberti F."/>
        </authorList>
    </citation>
    <scope>NUCLEOTIDE SEQUENCE [LARGE SCALE GENOMIC DNA]</scope>
    <source>
        <strain evidence="2">T-177</strain>
    </source>
</reference>
<dbReference type="EMBL" id="JASNQZ010000017">
    <property type="protein sequence ID" value="KAL0945601.1"/>
    <property type="molecule type" value="Genomic_DNA"/>
</dbReference>
<organism evidence="1 2">
    <name type="scientific">Hohenbuehelia grisea</name>
    <dbReference type="NCBI Taxonomy" id="104357"/>
    <lineage>
        <taxon>Eukaryota</taxon>
        <taxon>Fungi</taxon>
        <taxon>Dikarya</taxon>
        <taxon>Basidiomycota</taxon>
        <taxon>Agaricomycotina</taxon>
        <taxon>Agaricomycetes</taxon>
        <taxon>Agaricomycetidae</taxon>
        <taxon>Agaricales</taxon>
        <taxon>Pleurotineae</taxon>
        <taxon>Pleurotaceae</taxon>
        <taxon>Hohenbuehelia</taxon>
    </lineage>
</organism>
<name>A0ABR3IQK2_9AGAR</name>
<evidence type="ECO:0000313" key="2">
    <source>
        <dbReference type="Proteomes" id="UP001556367"/>
    </source>
</evidence>
<evidence type="ECO:0000313" key="1">
    <source>
        <dbReference type="EMBL" id="KAL0945601.1"/>
    </source>
</evidence>
<keyword evidence="2" id="KW-1185">Reference proteome</keyword>
<sequence length="112" mass="12162">MIRIRMITSFVRALGSSLPSAGEKPYHPDAWTDHFLGLGLKLNLQGAGRQAWGAGCRNWARSRTVEGGSWGAWPISEVSQPSSTRVLVPFYPVLLVLSLCPSSDVVIVLDTP</sequence>
<comment type="caution">
    <text evidence="1">The sequence shown here is derived from an EMBL/GenBank/DDBJ whole genome shotgun (WGS) entry which is preliminary data.</text>
</comment>
<dbReference type="Proteomes" id="UP001556367">
    <property type="component" value="Unassembled WGS sequence"/>
</dbReference>
<accession>A0ABR3IQK2</accession>